<keyword evidence="1" id="KW-0732">Signal</keyword>
<evidence type="ECO:0000256" key="1">
    <source>
        <dbReference type="SAM" id="SignalP"/>
    </source>
</evidence>
<evidence type="ECO:0008006" key="6">
    <source>
        <dbReference type="Google" id="ProtNLM"/>
    </source>
</evidence>
<dbReference type="RefSeq" id="WP_139166110.1">
    <property type="nucleotide sequence ID" value="NZ_FNEG01000004.1"/>
</dbReference>
<keyword evidence="4" id="KW-1185">Reference proteome</keyword>
<name>A0A2X2VQ78_CHRJE</name>
<feature type="chain" id="PRO_5016764908" description="YD repeat (Two copies)" evidence="1">
    <location>
        <begin position="19"/>
        <end position="1087"/>
    </location>
</feature>
<organism evidence="3 5">
    <name type="scientific">Chryseobacterium jejuense</name>
    <dbReference type="NCBI Taxonomy" id="445960"/>
    <lineage>
        <taxon>Bacteria</taxon>
        <taxon>Pseudomonadati</taxon>
        <taxon>Bacteroidota</taxon>
        <taxon>Flavobacteriia</taxon>
        <taxon>Flavobacteriales</taxon>
        <taxon>Weeksellaceae</taxon>
        <taxon>Chryseobacterium group</taxon>
        <taxon>Chryseobacterium</taxon>
    </lineage>
</organism>
<evidence type="ECO:0000313" key="3">
    <source>
        <dbReference type="EMBL" id="SQB27781.1"/>
    </source>
</evidence>
<dbReference type="EMBL" id="FNEG01000004">
    <property type="protein sequence ID" value="SDJ07293.1"/>
    <property type="molecule type" value="Genomic_DNA"/>
</dbReference>
<dbReference type="AlphaFoldDB" id="A0A2X2VQ78"/>
<dbReference type="EMBL" id="UAWB01000002">
    <property type="protein sequence ID" value="SQB27781.1"/>
    <property type="molecule type" value="Genomic_DNA"/>
</dbReference>
<evidence type="ECO:0000313" key="5">
    <source>
        <dbReference type="Proteomes" id="UP000251670"/>
    </source>
</evidence>
<protein>
    <recommendedName>
        <fullName evidence="6">YD repeat (Two copies)</fullName>
    </recommendedName>
</protein>
<evidence type="ECO:0000313" key="4">
    <source>
        <dbReference type="Proteomes" id="UP000199426"/>
    </source>
</evidence>
<dbReference type="Proteomes" id="UP000251670">
    <property type="component" value="Unassembled WGS sequence"/>
</dbReference>
<dbReference type="OrthoDB" id="9814627at2"/>
<feature type="signal peptide" evidence="1">
    <location>
        <begin position="1"/>
        <end position="18"/>
    </location>
</feature>
<evidence type="ECO:0000313" key="2">
    <source>
        <dbReference type="EMBL" id="SDJ07293.1"/>
    </source>
</evidence>
<gene>
    <name evidence="3" type="ORF">NCTC13492_01363</name>
    <name evidence="2" type="ORF">SAMN05421542_2541</name>
</gene>
<dbReference type="STRING" id="445960.SAMN05421542_2541"/>
<dbReference type="Proteomes" id="UP000199426">
    <property type="component" value="Unassembled WGS sequence"/>
</dbReference>
<proteinExistence type="predicted"/>
<reference evidence="2 4" key="1">
    <citation type="submission" date="2016-10" db="EMBL/GenBank/DDBJ databases">
        <authorList>
            <person name="Varghese N."/>
            <person name="Submissions S."/>
        </authorList>
    </citation>
    <scope>NUCLEOTIDE SEQUENCE [LARGE SCALE GENOMIC DNA]</scope>
    <source>
        <strain evidence="2 4">DSM 19299</strain>
    </source>
</reference>
<sequence length="1087" mass="121968">MKKIILLLLLGTLCNAQLIGGEQTKQVVPLPASAESYSLSKVEAIPMDYFRGKANINIPIYTISVNGISIPISLAYNTGGIKLNEVATTVGLGWSLNIPGTISHNVVGLDDLDVPFFKKNIADYGAYSGTITESYMNNQIRADLESIYNGNYDTQKDIFDYNLPTASGSFLMKENNQTFLIPNDDVVITRNSDKFYVKDTQGAEYWMSSRNLVMPESIGGPTVAHKTLYNLDELKINNKSILFSYNKNNSYTERNISQVANFKISVRPSGNFQDLTRLPRYEKTETSTSFSESLISKISFDNGEVNFLYSNDANGAFADGSSFRKDLSGGLGVALRRVIVTNKAGVIIKDISLNYSYFETDNANKTYEDYRLKLLSVRDNLQSTEYTFEYNEQYKMPKRSSSNDDYWGYINSIHNGEIPNIPNKVFDYDVPLAEMQAISTRNRESNEDYAVLGTLTSIKYPTGAKKNFYYELPYNTQRERIGDADGYLAIGTVRTRDTEDGFDDTQTFPVTSDHIQQIINLGINATPQKLQIDFWNACKNSSNTGPEGPAVTSCFGFAQTGSKTFSQYKSSTIDWTIPTGQNVLLNLNKIGMCNCSISAKIRYSYPIYGDKTRKYGAPRIRKIEDIDANNVSNVYEYAYGKYSNGVFVPDFQLKQKYNFSSFIKRQITETAGIGGTQTGYSFERYYRLHNSSQANTSYGSSDVINYPSVVEITGKGKIVREYEISSSSNYVYNKWKGGRLKREIYLNTANDTLKIVKNTYVINTLKNGLSEFTTNNPKIAAFSTDFDITKGTAIVMDVPVEIYAVDQKMSMIESAKVEHIATTTKEFFGNKTIVTQVLNNYWDTDINKPFNVRSTENILPSGESVKTEYQYAHQTGNQLLIDKNMIATPLETETKQTINGTTNILSKSKTIFPTALPTPQTGDLVLPMSALSYDVQNPAVVANEVKYDKYDLKGNTQQYTTKDGVSTVIIWGYHGTQPIAKIENAKLENIGQSFIDSIVNASNTDASAERNNDETNLLNAFNTFKRNLGDYQITTYTYDPLIGVRSITPPSGIREVYLYDTAGRLKEVRENTQTGRLLKEFNYHYKN</sequence>
<reference evidence="3 5" key="2">
    <citation type="submission" date="2018-06" db="EMBL/GenBank/DDBJ databases">
        <authorList>
            <consortium name="Pathogen Informatics"/>
            <person name="Doyle S."/>
        </authorList>
    </citation>
    <scope>NUCLEOTIDE SEQUENCE [LARGE SCALE GENOMIC DNA]</scope>
    <source>
        <strain evidence="3 5">NCTC13492</strain>
    </source>
</reference>
<accession>A0A2X2VQ78</accession>